<keyword evidence="5 7" id="KW-0687">Ribonucleoprotein</keyword>
<evidence type="ECO:0000313" key="9">
    <source>
        <dbReference type="Proteomes" id="UP001063350"/>
    </source>
</evidence>
<evidence type="ECO:0000313" key="8">
    <source>
        <dbReference type="EMBL" id="BCO09955.1"/>
    </source>
</evidence>
<keyword evidence="4 7" id="KW-0689">Ribosomal protein</keyword>
<dbReference type="Proteomes" id="UP001063350">
    <property type="component" value="Chromosome"/>
</dbReference>
<dbReference type="InterPro" id="IPR005484">
    <property type="entry name" value="Ribosomal_uL18_bac/plant/anim"/>
</dbReference>
<keyword evidence="2 7" id="KW-0699">rRNA-binding</keyword>
<reference evidence="8" key="1">
    <citation type="submission" date="2020-12" db="EMBL/GenBank/DDBJ databases">
        <title>Desulfobium dissulfuricans gen. nov., sp. nov., a novel mesophilic, sulfate-reducing bacterium isolated from a deep-sea hydrothermal vent.</title>
        <authorList>
            <person name="Hashimoto Y."/>
            <person name="Tame A."/>
            <person name="Sawayama S."/>
            <person name="Miyazaki J."/>
            <person name="Takai K."/>
            <person name="Nakagawa S."/>
        </authorList>
    </citation>
    <scope>NUCLEOTIDE SEQUENCE</scope>
    <source>
        <strain evidence="8">GF1</strain>
    </source>
</reference>
<dbReference type="Pfam" id="PF00861">
    <property type="entry name" value="Ribosomal_L18p"/>
    <property type="match status" value="1"/>
</dbReference>
<comment type="similarity">
    <text evidence="1 7">Belongs to the universal ribosomal protein uL18 family.</text>
</comment>
<dbReference type="Gene3D" id="3.30.420.100">
    <property type="match status" value="1"/>
</dbReference>
<dbReference type="GO" id="GO:0003735">
    <property type="term" value="F:structural constituent of ribosome"/>
    <property type="evidence" value="ECO:0007669"/>
    <property type="project" value="InterPro"/>
</dbReference>
<keyword evidence="3 7" id="KW-0694">RNA-binding</keyword>
<gene>
    <name evidence="7 8" type="primary">rplR</name>
    <name evidence="8" type="ORF">GF1_23310</name>
</gene>
<evidence type="ECO:0000256" key="5">
    <source>
        <dbReference type="ARBA" id="ARBA00023274"/>
    </source>
</evidence>
<protein>
    <recommendedName>
        <fullName evidence="6 7">Large ribosomal subunit protein uL18</fullName>
    </recommendedName>
</protein>
<organism evidence="8 9">
    <name type="scientific">Desulfolithobacter dissulfuricans</name>
    <dbReference type="NCBI Taxonomy" id="2795293"/>
    <lineage>
        <taxon>Bacteria</taxon>
        <taxon>Pseudomonadati</taxon>
        <taxon>Thermodesulfobacteriota</taxon>
        <taxon>Desulfobulbia</taxon>
        <taxon>Desulfobulbales</taxon>
        <taxon>Desulfobulbaceae</taxon>
        <taxon>Desulfolithobacter</taxon>
    </lineage>
</organism>
<dbReference type="RefSeq" id="WP_267926698.1">
    <property type="nucleotide sequence ID" value="NZ_AP024233.1"/>
</dbReference>
<evidence type="ECO:0000256" key="3">
    <source>
        <dbReference type="ARBA" id="ARBA00022884"/>
    </source>
</evidence>
<evidence type="ECO:0000256" key="6">
    <source>
        <dbReference type="ARBA" id="ARBA00035197"/>
    </source>
</evidence>
<comment type="subunit">
    <text evidence="7">Part of the 50S ribosomal subunit; part of the 5S rRNA/L5/L18/L25 subcomplex. Contacts the 5S and 23S rRNAs.</text>
</comment>
<accession>A0A915XJ64</accession>
<evidence type="ECO:0000256" key="4">
    <source>
        <dbReference type="ARBA" id="ARBA00022980"/>
    </source>
</evidence>
<dbReference type="GO" id="GO:0022625">
    <property type="term" value="C:cytosolic large ribosomal subunit"/>
    <property type="evidence" value="ECO:0007669"/>
    <property type="project" value="TreeGrafter"/>
</dbReference>
<sequence>MAKTSQKLTARKKRIRRIRKRVFGTAEKPRMRVYRSNKHIYVQIIDDTRHATIVAMSTKDKEFNAEDLKGKCAQAKRVGELVAERARNAGITKVVFDRGGNLYHGRVKALSEGAREGGLEF</sequence>
<dbReference type="HAMAP" id="MF_01337_B">
    <property type="entry name" value="Ribosomal_uL18_B"/>
    <property type="match status" value="1"/>
</dbReference>
<dbReference type="PANTHER" id="PTHR12899">
    <property type="entry name" value="39S RIBOSOMAL PROTEIN L18, MITOCHONDRIAL"/>
    <property type="match status" value="1"/>
</dbReference>
<dbReference type="EMBL" id="AP024233">
    <property type="protein sequence ID" value="BCO09955.1"/>
    <property type="molecule type" value="Genomic_DNA"/>
</dbReference>
<dbReference type="GO" id="GO:0006412">
    <property type="term" value="P:translation"/>
    <property type="evidence" value="ECO:0007669"/>
    <property type="project" value="UniProtKB-UniRule"/>
</dbReference>
<dbReference type="SUPFAM" id="SSF53137">
    <property type="entry name" value="Translational machinery components"/>
    <property type="match status" value="1"/>
</dbReference>
<evidence type="ECO:0000256" key="1">
    <source>
        <dbReference type="ARBA" id="ARBA00007116"/>
    </source>
</evidence>
<name>A0A915XJ64_9BACT</name>
<dbReference type="InterPro" id="IPR004389">
    <property type="entry name" value="Ribosomal_uL18_bac-type"/>
</dbReference>
<dbReference type="PANTHER" id="PTHR12899:SF3">
    <property type="entry name" value="LARGE RIBOSOMAL SUBUNIT PROTEIN UL18M"/>
    <property type="match status" value="1"/>
</dbReference>
<dbReference type="CDD" id="cd00432">
    <property type="entry name" value="Ribosomal_L18_L5e"/>
    <property type="match status" value="1"/>
</dbReference>
<comment type="function">
    <text evidence="7">This is one of the proteins that bind and probably mediate the attachment of the 5S RNA into the large ribosomal subunit, where it forms part of the central protuberance.</text>
</comment>
<dbReference type="KEGG" id="ddu:GF1_23310"/>
<proteinExistence type="inferred from homology"/>
<keyword evidence="9" id="KW-1185">Reference proteome</keyword>
<evidence type="ECO:0000256" key="2">
    <source>
        <dbReference type="ARBA" id="ARBA00022730"/>
    </source>
</evidence>
<dbReference type="NCBIfam" id="TIGR00060">
    <property type="entry name" value="L18_bact"/>
    <property type="match status" value="1"/>
</dbReference>
<evidence type="ECO:0000256" key="7">
    <source>
        <dbReference type="HAMAP-Rule" id="MF_01337"/>
    </source>
</evidence>
<dbReference type="FunFam" id="3.30.420.100:FF:000001">
    <property type="entry name" value="50S ribosomal protein L18"/>
    <property type="match status" value="1"/>
</dbReference>
<dbReference type="AlphaFoldDB" id="A0A915XJ64"/>
<dbReference type="GO" id="GO:0008097">
    <property type="term" value="F:5S rRNA binding"/>
    <property type="evidence" value="ECO:0007669"/>
    <property type="project" value="TreeGrafter"/>
</dbReference>
<dbReference type="InterPro" id="IPR057268">
    <property type="entry name" value="Ribosomal_L18"/>
</dbReference>